<name>A0A317P2U6_9NOCA</name>
<reference evidence="1 2" key="1">
    <citation type="submission" date="2018-05" db="EMBL/GenBank/DDBJ databases">
        <title>Genomic Encyclopedia of Type Strains, Phase IV (KMG-IV): sequencing the most valuable type-strain genomes for metagenomic binning, comparative biology and taxonomic classification.</title>
        <authorList>
            <person name="Goeker M."/>
        </authorList>
    </citation>
    <scope>NUCLEOTIDE SEQUENCE [LARGE SCALE GENOMIC DNA]</scope>
    <source>
        <strain evidence="1 2">DSM 44717</strain>
    </source>
</reference>
<protein>
    <submittedName>
        <fullName evidence="1">Uncharacterized protein</fullName>
    </submittedName>
</protein>
<gene>
    <name evidence="1" type="ORF">DFR69_101100</name>
</gene>
<keyword evidence="2" id="KW-1185">Reference proteome</keyword>
<sequence length="37" mass="3618">MGSLYEMFATGMASLGDGALPFVQALISLSGGTPIGG</sequence>
<dbReference type="AlphaFoldDB" id="A0A317P2U6"/>
<evidence type="ECO:0000313" key="1">
    <source>
        <dbReference type="EMBL" id="PWV80764.1"/>
    </source>
</evidence>
<dbReference type="EMBL" id="QGTL01000001">
    <property type="protein sequence ID" value="PWV80764.1"/>
    <property type="molecule type" value="Genomic_DNA"/>
</dbReference>
<comment type="caution">
    <text evidence="1">The sequence shown here is derived from an EMBL/GenBank/DDBJ whole genome shotgun (WGS) entry which is preliminary data.</text>
</comment>
<dbReference type="Proteomes" id="UP000246410">
    <property type="component" value="Unassembled WGS sequence"/>
</dbReference>
<proteinExistence type="predicted"/>
<evidence type="ECO:0000313" key="2">
    <source>
        <dbReference type="Proteomes" id="UP000246410"/>
    </source>
</evidence>
<organism evidence="1 2">
    <name type="scientific">Nocardia neocaledoniensis</name>
    <dbReference type="NCBI Taxonomy" id="236511"/>
    <lineage>
        <taxon>Bacteria</taxon>
        <taxon>Bacillati</taxon>
        <taxon>Actinomycetota</taxon>
        <taxon>Actinomycetes</taxon>
        <taxon>Mycobacteriales</taxon>
        <taxon>Nocardiaceae</taxon>
        <taxon>Nocardia</taxon>
    </lineage>
</organism>
<accession>A0A317P2U6</accession>